<comment type="caution">
    <text evidence="1">The sequence shown here is derived from an EMBL/GenBank/DDBJ whole genome shotgun (WGS) entry which is preliminary data.</text>
</comment>
<dbReference type="Proteomes" id="UP001148737">
    <property type="component" value="Unassembled WGS sequence"/>
</dbReference>
<evidence type="ECO:0000313" key="1">
    <source>
        <dbReference type="EMBL" id="KAJ3473280.1"/>
    </source>
</evidence>
<dbReference type="EMBL" id="JANAKD010002581">
    <property type="protein sequence ID" value="KAJ3473280.1"/>
    <property type="molecule type" value="Genomic_DNA"/>
</dbReference>
<name>A0ACC1QD99_9HYPO</name>
<protein>
    <submittedName>
        <fullName evidence="1">Uncharacterized protein</fullName>
    </submittedName>
</protein>
<sequence length="108" mass="11673">MVFAGFPFQPYHNTKEGKAKMEDQSPPPYAASPIDDPQEDPIVDPTIYVLAGQSVYAETPNSGPAYELSRGRNVFRRPDGQASPSPPLRPPPDSEAAAPRPLSLAARL</sequence>
<reference evidence="1" key="1">
    <citation type="submission" date="2022-07" db="EMBL/GenBank/DDBJ databases">
        <title>Genome Sequence of Lecanicillium saksenae.</title>
        <authorList>
            <person name="Buettner E."/>
        </authorList>
    </citation>
    <scope>NUCLEOTIDE SEQUENCE</scope>
    <source>
        <strain evidence="1">VT-O1</strain>
    </source>
</reference>
<gene>
    <name evidence="1" type="ORF">NLG97_g10402</name>
</gene>
<keyword evidence="2" id="KW-1185">Reference proteome</keyword>
<accession>A0ACC1QD99</accession>
<organism evidence="1 2">
    <name type="scientific">Lecanicillium saksenae</name>
    <dbReference type="NCBI Taxonomy" id="468837"/>
    <lineage>
        <taxon>Eukaryota</taxon>
        <taxon>Fungi</taxon>
        <taxon>Dikarya</taxon>
        <taxon>Ascomycota</taxon>
        <taxon>Pezizomycotina</taxon>
        <taxon>Sordariomycetes</taxon>
        <taxon>Hypocreomycetidae</taxon>
        <taxon>Hypocreales</taxon>
        <taxon>Cordycipitaceae</taxon>
        <taxon>Lecanicillium</taxon>
    </lineage>
</organism>
<evidence type="ECO:0000313" key="2">
    <source>
        <dbReference type="Proteomes" id="UP001148737"/>
    </source>
</evidence>
<proteinExistence type="predicted"/>